<reference evidence="9" key="1">
    <citation type="journal article" date="2014" name="Int. J. Syst. Evol. Microbiol.">
        <title>Complete genome sequence of Corynebacterium casei LMG S-19264T (=DSM 44701T), isolated from a smear-ripened cheese.</title>
        <authorList>
            <consortium name="US DOE Joint Genome Institute (JGI-PGF)"/>
            <person name="Walter F."/>
            <person name="Albersmeier A."/>
            <person name="Kalinowski J."/>
            <person name="Ruckert C."/>
        </authorList>
    </citation>
    <scope>NUCLEOTIDE SEQUENCE</scope>
    <source>
        <strain evidence="9">KCTC 12870</strain>
    </source>
</reference>
<dbReference type="PROSITE" id="PS50928">
    <property type="entry name" value="ABC_TM1"/>
    <property type="match status" value="1"/>
</dbReference>
<evidence type="ECO:0000256" key="2">
    <source>
        <dbReference type="ARBA" id="ARBA00022448"/>
    </source>
</evidence>
<dbReference type="PANTHER" id="PTHR43744:SF12">
    <property type="entry name" value="ABC TRANSPORTER PERMEASE PROTEIN MG189-RELATED"/>
    <property type="match status" value="1"/>
</dbReference>
<evidence type="ECO:0000313" key="9">
    <source>
        <dbReference type="EMBL" id="GHC06645.1"/>
    </source>
</evidence>
<evidence type="ECO:0000256" key="6">
    <source>
        <dbReference type="ARBA" id="ARBA00023136"/>
    </source>
</evidence>
<feature type="transmembrane region" description="Helical" evidence="7">
    <location>
        <begin position="12"/>
        <end position="33"/>
    </location>
</feature>
<keyword evidence="10" id="KW-1185">Reference proteome</keyword>
<sequence>MNSKSVRLVQRICIYVILLLGAFVFIAPFAWMVSTSLKPLNETMSLPPRWLPSVIQWENYPLAINEMKLFWRYTANTIFLCVMTVIGTVLSSSLAAYGFSRIEWYGRDKVFVLVLATMMIPFPVVMVPLYTLFREMGWIGTYKPLWVPSFLAGAFNVFLLRQFFLTLPKELEEAAKIDGANELQVFWLVILPLAKPALIVVALFQFMATWNDFLGPLIYLTDQSDFTLALGLQAYQSKGGGTDWHYLMAASTLVVLPVVVLFFFTQRYFVEGIATTGGKG</sequence>
<feature type="domain" description="ABC transmembrane type-1" evidence="8">
    <location>
        <begin position="74"/>
        <end position="265"/>
    </location>
</feature>
<evidence type="ECO:0000256" key="7">
    <source>
        <dbReference type="RuleBase" id="RU363032"/>
    </source>
</evidence>
<keyword evidence="2 7" id="KW-0813">Transport</keyword>
<protein>
    <submittedName>
        <fullName evidence="9">Sugar ABC transporter permease</fullName>
    </submittedName>
</protein>
<comment type="caution">
    <text evidence="9">The sequence shown here is derived from an EMBL/GenBank/DDBJ whole genome shotgun (WGS) entry which is preliminary data.</text>
</comment>
<proteinExistence type="inferred from homology"/>
<dbReference type="SUPFAM" id="SSF161098">
    <property type="entry name" value="MetI-like"/>
    <property type="match status" value="1"/>
</dbReference>
<dbReference type="Gene3D" id="1.10.3720.10">
    <property type="entry name" value="MetI-like"/>
    <property type="match status" value="1"/>
</dbReference>
<dbReference type="CDD" id="cd06261">
    <property type="entry name" value="TM_PBP2"/>
    <property type="match status" value="1"/>
</dbReference>
<evidence type="ECO:0000256" key="3">
    <source>
        <dbReference type="ARBA" id="ARBA00022475"/>
    </source>
</evidence>
<dbReference type="RefSeq" id="WP_189515611.1">
    <property type="nucleotide sequence ID" value="NZ_BMXG01000016.1"/>
</dbReference>
<feature type="transmembrane region" description="Helical" evidence="7">
    <location>
        <begin position="185"/>
        <end position="207"/>
    </location>
</feature>
<dbReference type="Pfam" id="PF00528">
    <property type="entry name" value="BPD_transp_1"/>
    <property type="match status" value="1"/>
</dbReference>
<dbReference type="GO" id="GO:0055085">
    <property type="term" value="P:transmembrane transport"/>
    <property type="evidence" value="ECO:0007669"/>
    <property type="project" value="InterPro"/>
</dbReference>
<keyword evidence="6 7" id="KW-0472">Membrane</keyword>
<keyword evidence="4 7" id="KW-0812">Transmembrane</keyword>
<keyword evidence="5 7" id="KW-1133">Transmembrane helix</keyword>
<organism evidence="9 10">
    <name type="scientific">Cerasicoccus arenae</name>
    <dbReference type="NCBI Taxonomy" id="424488"/>
    <lineage>
        <taxon>Bacteria</taxon>
        <taxon>Pseudomonadati</taxon>
        <taxon>Verrucomicrobiota</taxon>
        <taxon>Opitutia</taxon>
        <taxon>Puniceicoccales</taxon>
        <taxon>Cerasicoccaceae</taxon>
        <taxon>Cerasicoccus</taxon>
    </lineage>
</organism>
<dbReference type="AlphaFoldDB" id="A0A8J3GEW1"/>
<name>A0A8J3GEW1_9BACT</name>
<feature type="transmembrane region" description="Helical" evidence="7">
    <location>
        <begin position="111"/>
        <end position="133"/>
    </location>
</feature>
<evidence type="ECO:0000259" key="8">
    <source>
        <dbReference type="PROSITE" id="PS50928"/>
    </source>
</evidence>
<keyword evidence="3" id="KW-1003">Cell membrane</keyword>
<comment type="similarity">
    <text evidence="7">Belongs to the binding-protein-dependent transport system permease family.</text>
</comment>
<dbReference type="GO" id="GO:0005886">
    <property type="term" value="C:plasma membrane"/>
    <property type="evidence" value="ECO:0007669"/>
    <property type="project" value="UniProtKB-SubCell"/>
</dbReference>
<gene>
    <name evidence="9" type="ORF">GCM10007047_24580</name>
</gene>
<dbReference type="InterPro" id="IPR035906">
    <property type="entry name" value="MetI-like_sf"/>
</dbReference>
<dbReference type="PANTHER" id="PTHR43744">
    <property type="entry name" value="ABC TRANSPORTER PERMEASE PROTEIN MG189-RELATED-RELATED"/>
    <property type="match status" value="1"/>
</dbReference>
<dbReference type="Proteomes" id="UP000642829">
    <property type="component" value="Unassembled WGS sequence"/>
</dbReference>
<comment type="subcellular location">
    <subcellularLocation>
        <location evidence="1 7">Cell membrane</location>
        <topology evidence="1 7">Multi-pass membrane protein</topology>
    </subcellularLocation>
</comment>
<reference evidence="9" key="2">
    <citation type="submission" date="2020-09" db="EMBL/GenBank/DDBJ databases">
        <authorList>
            <person name="Sun Q."/>
            <person name="Kim S."/>
        </authorList>
    </citation>
    <scope>NUCLEOTIDE SEQUENCE</scope>
    <source>
        <strain evidence="9">KCTC 12870</strain>
    </source>
</reference>
<dbReference type="EMBL" id="BMXG01000016">
    <property type="protein sequence ID" value="GHC06645.1"/>
    <property type="molecule type" value="Genomic_DNA"/>
</dbReference>
<evidence type="ECO:0000256" key="1">
    <source>
        <dbReference type="ARBA" id="ARBA00004651"/>
    </source>
</evidence>
<evidence type="ECO:0000256" key="5">
    <source>
        <dbReference type="ARBA" id="ARBA00022989"/>
    </source>
</evidence>
<feature type="transmembrane region" description="Helical" evidence="7">
    <location>
        <begin position="145"/>
        <end position="164"/>
    </location>
</feature>
<accession>A0A8J3GEW1</accession>
<dbReference type="InterPro" id="IPR000515">
    <property type="entry name" value="MetI-like"/>
</dbReference>
<feature type="transmembrane region" description="Helical" evidence="7">
    <location>
        <begin position="244"/>
        <end position="264"/>
    </location>
</feature>
<feature type="transmembrane region" description="Helical" evidence="7">
    <location>
        <begin position="77"/>
        <end position="99"/>
    </location>
</feature>
<evidence type="ECO:0000256" key="4">
    <source>
        <dbReference type="ARBA" id="ARBA00022692"/>
    </source>
</evidence>
<evidence type="ECO:0000313" key="10">
    <source>
        <dbReference type="Proteomes" id="UP000642829"/>
    </source>
</evidence>